<evidence type="ECO:0000313" key="2">
    <source>
        <dbReference type="EnsemblMetazoa" id="Aqu2.1.00061_001"/>
    </source>
</evidence>
<evidence type="ECO:0000256" key="1">
    <source>
        <dbReference type="SAM" id="MobiDB-lite"/>
    </source>
</evidence>
<organism evidence="2">
    <name type="scientific">Amphimedon queenslandica</name>
    <name type="common">Sponge</name>
    <dbReference type="NCBI Taxonomy" id="400682"/>
    <lineage>
        <taxon>Eukaryota</taxon>
        <taxon>Metazoa</taxon>
        <taxon>Porifera</taxon>
        <taxon>Demospongiae</taxon>
        <taxon>Heteroscleromorpha</taxon>
        <taxon>Haplosclerida</taxon>
        <taxon>Niphatidae</taxon>
        <taxon>Amphimedon</taxon>
    </lineage>
</organism>
<dbReference type="InParanoid" id="A0A1X7SDC4"/>
<feature type="compositionally biased region" description="Pro residues" evidence="1">
    <location>
        <begin position="1"/>
        <end position="10"/>
    </location>
</feature>
<accession>A0A1X7SDC4</accession>
<dbReference type="STRING" id="400682.A0A1X7SDC4"/>
<protein>
    <submittedName>
        <fullName evidence="2">Uncharacterized protein</fullName>
    </submittedName>
</protein>
<reference evidence="2" key="1">
    <citation type="submission" date="2017-05" db="UniProtKB">
        <authorList>
            <consortium name="EnsemblMetazoa"/>
        </authorList>
    </citation>
    <scope>IDENTIFICATION</scope>
</reference>
<proteinExistence type="predicted"/>
<dbReference type="eggNOG" id="KOG1820">
    <property type="taxonomic scope" value="Eukaryota"/>
</dbReference>
<dbReference type="AlphaFoldDB" id="A0A1X7SDC4"/>
<feature type="region of interest" description="Disordered" evidence="1">
    <location>
        <begin position="1"/>
        <end position="40"/>
    </location>
</feature>
<feature type="compositionally biased region" description="Gly residues" evidence="1">
    <location>
        <begin position="26"/>
        <end position="37"/>
    </location>
</feature>
<dbReference type="InterPro" id="IPR011989">
    <property type="entry name" value="ARM-like"/>
</dbReference>
<dbReference type="EnsemblMetazoa" id="Aqu2.1.00061_001">
    <property type="protein sequence ID" value="Aqu2.1.00061_001"/>
    <property type="gene ID" value="Aqu2.1.00061"/>
</dbReference>
<dbReference type="Gene3D" id="1.25.10.10">
    <property type="entry name" value="Leucine-rich Repeat Variant"/>
    <property type="match status" value="1"/>
</dbReference>
<sequence>SSGESPPAPVRGPNVKSGEEEEEGEGGGGGGAGGGGASLSLADLMPKVDISAKITTELMKELADKNWKIRGE</sequence>
<name>A0A1X7SDC4_AMPQE</name>
<dbReference type="OrthoDB" id="205662at2759"/>